<keyword evidence="1" id="KW-0812">Transmembrane</keyword>
<keyword evidence="3" id="KW-1185">Reference proteome</keyword>
<feature type="transmembrane region" description="Helical" evidence="1">
    <location>
        <begin position="12"/>
        <end position="32"/>
    </location>
</feature>
<dbReference type="RefSeq" id="WP_408015993.1">
    <property type="nucleotide sequence ID" value="NZ_JAUZMZ010000413.1"/>
</dbReference>
<organism evidence="2 3">
    <name type="scientific">Rhodococcus chondri</name>
    <dbReference type="NCBI Taxonomy" id="3065941"/>
    <lineage>
        <taxon>Bacteria</taxon>
        <taxon>Bacillati</taxon>
        <taxon>Actinomycetota</taxon>
        <taxon>Actinomycetes</taxon>
        <taxon>Mycobacteriales</taxon>
        <taxon>Nocardiaceae</taxon>
        <taxon>Rhodococcus</taxon>
    </lineage>
</organism>
<keyword evidence="2" id="KW-0418">Kinase</keyword>
<dbReference type="InterPro" id="IPR009091">
    <property type="entry name" value="RCC1/BLIP-II"/>
</dbReference>
<evidence type="ECO:0000313" key="3">
    <source>
        <dbReference type="Proteomes" id="UP001331936"/>
    </source>
</evidence>
<dbReference type="GO" id="GO:0004674">
    <property type="term" value="F:protein serine/threonine kinase activity"/>
    <property type="evidence" value="ECO:0007669"/>
    <property type="project" value="UniProtKB-KW"/>
</dbReference>
<dbReference type="InterPro" id="IPR051553">
    <property type="entry name" value="Ran_GTPase-activating"/>
</dbReference>
<keyword evidence="1" id="KW-0472">Membrane</keyword>
<evidence type="ECO:0000313" key="2">
    <source>
        <dbReference type="EMBL" id="MEE2035601.1"/>
    </source>
</evidence>
<proteinExistence type="predicted"/>
<dbReference type="InterPro" id="IPR000408">
    <property type="entry name" value="Reg_chr_condens"/>
</dbReference>
<accession>A0ABU7K012</accession>
<evidence type="ECO:0000256" key="1">
    <source>
        <dbReference type="SAM" id="Phobius"/>
    </source>
</evidence>
<gene>
    <name evidence="2" type="ORF">Q8814_26465</name>
</gene>
<dbReference type="SUPFAM" id="SSF50985">
    <property type="entry name" value="RCC1/BLIP-II"/>
    <property type="match status" value="1"/>
</dbReference>
<protein>
    <submittedName>
        <fullName evidence="2">Serine/threonine protein kinase</fullName>
    </submittedName>
</protein>
<reference evidence="2 3" key="1">
    <citation type="submission" date="2023-08" db="EMBL/GenBank/DDBJ databases">
        <authorList>
            <person name="Girao M."/>
            <person name="Carvalho M.F."/>
        </authorList>
    </citation>
    <scope>NUCLEOTIDE SEQUENCE [LARGE SCALE GENOMIC DNA]</scope>
    <source>
        <strain evidence="2 3">CC-R104</strain>
    </source>
</reference>
<comment type="caution">
    <text evidence="2">The sequence shown here is derived from an EMBL/GenBank/DDBJ whole genome shotgun (WGS) entry which is preliminary data.</text>
</comment>
<name>A0ABU7K012_9NOCA</name>
<dbReference type="PANTHER" id="PTHR45982">
    <property type="entry name" value="REGULATOR OF CHROMOSOME CONDENSATION"/>
    <property type="match status" value="1"/>
</dbReference>
<keyword evidence="2" id="KW-0808">Transferase</keyword>
<dbReference type="PANTHER" id="PTHR45982:SF1">
    <property type="entry name" value="REGULATOR OF CHROMOSOME CONDENSATION"/>
    <property type="match status" value="1"/>
</dbReference>
<dbReference type="PROSITE" id="PS50012">
    <property type="entry name" value="RCC1_3"/>
    <property type="match status" value="2"/>
</dbReference>
<dbReference type="Proteomes" id="UP001331936">
    <property type="component" value="Unassembled WGS sequence"/>
</dbReference>
<keyword evidence="2" id="KW-0723">Serine/threonine-protein kinase</keyword>
<sequence>MPIPHRTLSRPVAVLAVVAALLAVTVGAFVWWPRSEAATAATPAPADGATRDGGARFAVSATGWHTCAIKAGNVGCWGANDSGQLGDGSTGSRYAPVTVALPGAATAVTTGREHSCAVVVGGDTYCWGYNTFGQLGTGTTDAGPAPMRVDVPGPVAEIT</sequence>
<keyword evidence="1" id="KW-1133">Transmembrane helix</keyword>
<dbReference type="Pfam" id="PF00415">
    <property type="entry name" value="RCC1"/>
    <property type="match status" value="2"/>
</dbReference>
<feature type="non-terminal residue" evidence="2">
    <location>
        <position position="159"/>
    </location>
</feature>
<dbReference type="Gene3D" id="2.130.10.30">
    <property type="entry name" value="Regulator of chromosome condensation 1/beta-lactamase-inhibitor protein II"/>
    <property type="match status" value="1"/>
</dbReference>
<dbReference type="EMBL" id="JAUZMZ010000413">
    <property type="protein sequence ID" value="MEE2035601.1"/>
    <property type="molecule type" value="Genomic_DNA"/>
</dbReference>